<keyword evidence="4" id="KW-1185">Reference proteome</keyword>
<organism evidence="3 4">
    <name type="scientific">Prauserella rugosa</name>
    <dbReference type="NCBI Taxonomy" id="43354"/>
    <lineage>
        <taxon>Bacteria</taxon>
        <taxon>Bacillati</taxon>
        <taxon>Actinomycetota</taxon>
        <taxon>Actinomycetes</taxon>
        <taxon>Pseudonocardiales</taxon>
        <taxon>Pseudonocardiaceae</taxon>
        <taxon>Prauserella</taxon>
    </lineage>
</organism>
<name>A0A660CG83_9PSEU</name>
<keyword evidence="2" id="KW-0812">Transmembrane</keyword>
<feature type="transmembrane region" description="Helical" evidence="2">
    <location>
        <begin position="29"/>
        <end position="47"/>
    </location>
</feature>
<evidence type="ECO:0000256" key="2">
    <source>
        <dbReference type="SAM" id="Phobius"/>
    </source>
</evidence>
<dbReference type="EMBL" id="VLJV01000001">
    <property type="protein sequence ID" value="TWH19915.1"/>
    <property type="molecule type" value="Genomic_DNA"/>
</dbReference>
<dbReference type="InterPro" id="IPR003474">
    <property type="entry name" value="Glcn_transporter"/>
</dbReference>
<evidence type="ECO:0000313" key="3">
    <source>
        <dbReference type="EMBL" id="TWH19915.1"/>
    </source>
</evidence>
<feature type="transmembrane region" description="Helical" evidence="2">
    <location>
        <begin position="328"/>
        <end position="348"/>
    </location>
</feature>
<evidence type="ECO:0000313" key="4">
    <source>
        <dbReference type="Proteomes" id="UP000317303"/>
    </source>
</evidence>
<feature type="transmembrane region" description="Helical" evidence="2">
    <location>
        <begin position="393"/>
        <end position="413"/>
    </location>
</feature>
<comment type="caution">
    <text evidence="3">The sequence shown here is derived from an EMBL/GenBank/DDBJ whole genome shotgun (WGS) entry which is preliminary data.</text>
</comment>
<accession>A0A660CG83</accession>
<dbReference type="RefSeq" id="WP_051757990.1">
    <property type="nucleotide sequence ID" value="NZ_JOIJ01000015.1"/>
</dbReference>
<dbReference type="AlphaFoldDB" id="A0A660CG83"/>
<proteinExistence type="predicted"/>
<feature type="transmembrane region" description="Helical" evidence="2">
    <location>
        <begin position="494"/>
        <end position="512"/>
    </location>
</feature>
<feature type="transmembrane region" description="Helical" evidence="2">
    <location>
        <begin position="134"/>
        <end position="158"/>
    </location>
</feature>
<keyword evidence="2" id="KW-0472">Membrane</keyword>
<dbReference type="PANTHER" id="PTHR30354:SF25">
    <property type="entry name" value="INNER MEMBRANE PERMEASE YGBN"/>
    <property type="match status" value="1"/>
</dbReference>
<evidence type="ECO:0000256" key="1">
    <source>
        <dbReference type="SAM" id="MobiDB-lite"/>
    </source>
</evidence>
<dbReference type="GO" id="GO:0015128">
    <property type="term" value="F:gluconate transmembrane transporter activity"/>
    <property type="evidence" value="ECO:0007669"/>
    <property type="project" value="InterPro"/>
</dbReference>
<feature type="transmembrane region" description="Helical" evidence="2">
    <location>
        <begin position="360"/>
        <end position="381"/>
    </location>
</feature>
<gene>
    <name evidence="3" type="ORF">JD82_01753</name>
</gene>
<sequence length="513" mass="51968">MLPVTPVPSPAVVPLAAEKPDLAWSLPSWALLLLVAGGIALLLLLVIKVKLHAFVALVVVSVVVGVGAGLEPSAVPGVIEEGMGDTLGEIATIVALGAMLGRVMQESGAAGVLSSRLLAAFGERRAPLAVGLTALIFGVPVFFDVGFIIMLPLIYAVAQRSGRSVITVALPAVGGLAIMHAVLPPHPGPVAAAGLLGASLGWIAIMGLVCGLPAWFFGAYLFGTRIGDRLNIPVPEQLVGEARQRSGQSDQDSGDSGNSRDTGGSGKTHDARDSAGSGAGGVTTAVQAPPSLKVTVTVILLPVLLIMLNTFAGIVFPEGALRSTLEFVGAPVVALTVATLLSFWMLGVRGGFSMERLEKAASASLGPIALVLLVTGAGGIFGAVLEATGAGDALAAALSGTSLPAVVLAFLIATSLRVALGSKTVAIVTTAPIVAPLIQQAGMSQPEIALVVIAIAAGGTVLSHVNDSGFWLFNRYMDIDIRTTLKSWTLMETFMGGIAFTIAAVLSGVLSLA</sequence>
<feature type="transmembrane region" description="Helical" evidence="2">
    <location>
        <begin position="165"/>
        <end position="183"/>
    </location>
</feature>
<dbReference type="PANTHER" id="PTHR30354">
    <property type="entry name" value="GNT FAMILY GLUCONATE TRANSPORTER"/>
    <property type="match status" value="1"/>
</dbReference>
<feature type="region of interest" description="Disordered" evidence="1">
    <location>
        <begin position="241"/>
        <end position="281"/>
    </location>
</feature>
<feature type="transmembrane region" description="Helical" evidence="2">
    <location>
        <begin position="54"/>
        <end position="70"/>
    </location>
</feature>
<keyword evidence="2" id="KW-1133">Transmembrane helix</keyword>
<reference evidence="3 4" key="1">
    <citation type="submission" date="2019-07" db="EMBL/GenBank/DDBJ databases">
        <title>R&amp;d 2014.</title>
        <authorList>
            <person name="Klenk H.-P."/>
        </authorList>
    </citation>
    <scope>NUCLEOTIDE SEQUENCE [LARGE SCALE GENOMIC DNA]</scope>
    <source>
        <strain evidence="3 4">DSM 43194</strain>
    </source>
</reference>
<feature type="transmembrane region" description="Helical" evidence="2">
    <location>
        <begin position="425"/>
        <end position="442"/>
    </location>
</feature>
<protein>
    <submittedName>
        <fullName evidence="3">GntP family gluconate:H+ symporter</fullName>
    </submittedName>
</protein>
<feature type="compositionally biased region" description="Low complexity" evidence="1">
    <location>
        <begin position="245"/>
        <end position="261"/>
    </location>
</feature>
<feature type="transmembrane region" description="Helical" evidence="2">
    <location>
        <begin position="294"/>
        <end position="316"/>
    </location>
</feature>
<dbReference type="GO" id="GO:0005886">
    <property type="term" value="C:plasma membrane"/>
    <property type="evidence" value="ECO:0007669"/>
    <property type="project" value="TreeGrafter"/>
</dbReference>
<feature type="transmembrane region" description="Helical" evidence="2">
    <location>
        <begin position="448"/>
        <end position="473"/>
    </location>
</feature>
<dbReference type="Pfam" id="PF02447">
    <property type="entry name" value="GntP_permease"/>
    <property type="match status" value="2"/>
</dbReference>
<dbReference type="Proteomes" id="UP000317303">
    <property type="component" value="Unassembled WGS sequence"/>
</dbReference>
<dbReference type="OrthoDB" id="4325159at2"/>
<feature type="transmembrane region" description="Helical" evidence="2">
    <location>
        <begin position="195"/>
        <end position="222"/>
    </location>
</feature>